<dbReference type="EMBL" id="CP006704">
    <property type="protein sequence ID" value="AIJ45891.1"/>
    <property type="molecule type" value="Genomic_DNA"/>
</dbReference>
<reference evidence="1 2" key="1">
    <citation type="journal article" date="2014" name="Genome Announc.">
        <title>Complete Genome Sequence of Polychlorinated Biphenyl Degrader Comamonas testosteroni TK102 (NBRC 109938).</title>
        <authorList>
            <person name="Fukuda K."/>
            <person name="Hosoyama A."/>
            <person name="Tsuchikane K."/>
            <person name="Ohji S."/>
            <person name="Yamazoe A."/>
            <person name="Fujita N."/>
            <person name="Shintani M."/>
            <person name="Kimbara K."/>
        </authorList>
    </citation>
    <scope>NUCLEOTIDE SEQUENCE [LARGE SCALE GENOMIC DNA]</scope>
    <source>
        <strain evidence="1">TK102</strain>
    </source>
</reference>
<proteinExistence type="predicted"/>
<protein>
    <submittedName>
        <fullName evidence="1">Uncharacterized protein</fullName>
    </submittedName>
</protein>
<dbReference type="KEGG" id="ctes:O987_08780"/>
<accession>A0A076PMI8</accession>
<dbReference type="AlphaFoldDB" id="A0A076PMI8"/>
<gene>
    <name evidence="1" type="ORF">O987_08780</name>
</gene>
<organism evidence="1 2">
    <name type="scientific">Comamonas testosteroni TK102</name>
    <dbReference type="NCBI Taxonomy" id="1392005"/>
    <lineage>
        <taxon>Bacteria</taxon>
        <taxon>Pseudomonadati</taxon>
        <taxon>Pseudomonadota</taxon>
        <taxon>Betaproteobacteria</taxon>
        <taxon>Burkholderiales</taxon>
        <taxon>Comamonadaceae</taxon>
        <taxon>Comamonas</taxon>
    </lineage>
</organism>
<evidence type="ECO:0000313" key="1">
    <source>
        <dbReference type="EMBL" id="AIJ45891.1"/>
    </source>
</evidence>
<evidence type="ECO:0000313" key="2">
    <source>
        <dbReference type="Proteomes" id="UP000028782"/>
    </source>
</evidence>
<name>A0A076PMI8_COMTE</name>
<sequence>MTQRIKKHSYGFFLSVIRHNKVFKNQILIENKESSIFLLQRNKLKLALLQILFHNALMLHCNIELAQS</sequence>
<dbReference type="HOGENOM" id="CLU_2786724_0_0_4"/>
<dbReference type="Proteomes" id="UP000028782">
    <property type="component" value="Chromosome"/>
</dbReference>